<protein>
    <submittedName>
        <fullName evidence="7">ABC-F family ATP-binding cassette domain-containing protein</fullName>
    </submittedName>
</protein>
<feature type="domain" description="ABC transporter" evidence="6">
    <location>
        <begin position="296"/>
        <end position="506"/>
    </location>
</feature>
<dbReference type="InterPro" id="IPR003593">
    <property type="entry name" value="AAA+_ATPase"/>
</dbReference>
<dbReference type="Proteomes" id="UP000599312">
    <property type="component" value="Unassembled WGS sequence"/>
</dbReference>
<keyword evidence="2" id="KW-0677">Repeat</keyword>
<dbReference type="InterPro" id="IPR017871">
    <property type="entry name" value="ABC_transporter-like_CS"/>
</dbReference>
<dbReference type="PANTHER" id="PTHR19211">
    <property type="entry name" value="ATP-BINDING TRANSPORT PROTEIN-RELATED"/>
    <property type="match status" value="1"/>
</dbReference>
<name>A0A931BP47_9HYPH</name>
<evidence type="ECO:0000256" key="3">
    <source>
        <dbReference type="ARBA" id="ARBA00022741"/>
    </source>
</evidence>
<dbReference type="PANTHER" id="PTHR19211:SF95">
    <property type="entry name" value="ABC TRANSPORTER F FAMILY MEMBER 2"/>
    <property type="match status" value="1"/>
</dbReference>
<dbReference type="GO" id="GO:0005524">
    <property type="term" value="F:ATP binding"/>
    <property type="evidence" value="ECO:0007669"/>
    <property type="project" value="UniProtKB-KW"/>
</dbReference>
<feature type="coiled-coil region" evidence="5">
    <location>
        <begin position="225"/>
        <end position="278"/>
    </location>
</feature>
<evidence type="ECO:0000256" key="5">
    <source>
        <dbReference type="SAM" id="Coils"/>
    </source>
</evidence>
<proteinExistence type="inferred from homology"/>
<evidence type="ECO:0000256" key="1">
    <source>
        <dbReference type="ARBA" id="ARBA00005417"/>
    </source>
</evidence>
<dbReference type="PROSITE" id="PS00211">
    <property type="entry name" value="ABC_TRANSPORTER_1"/>
    <property type="match status" value="1"/>
</dbReference>
<keyword evidence="5" id="KW-0175">Coiled coil</keyword>
<comment type="similarity">
    <text evidence="1">Belongs to the ABC transporter superfamily.</text>
</comment>
<sequence length="509" mass="56074">MGSISLRNVTVLAQTPLFQDLNLVIGERDRLGLVAGNGAGKSTLLKCLAGLSEPTHGEILRSRGMRIALVEQDVPEALFDLPLHEAVSRALPPFERDGQEWRVDVVLDEFETPLDLRERPVRALSGGWQRLALIARAWVTEPDALLLDEPTNHLDLEKLLLLERWIASAAGSIPMVIASHDRDFLQACTTKTLFLRPENSVSFAHPYRRARDLLDAHDAALADRNEKDRREIKRLRQNAGELRNVGINSGSDLLLTKAKQLKNRAQALEEGLQAVHKERSGEIRLANRGTHAKVLAALENVAVRKPDGGRLFEIPKLEVAQRDRIVLLGRNGAGKSQLIRLLHKAMSAADGQTGIKVSPSVVLGYTDQDMSQLPNKATPLDFILSTFRLGDQKSLSLLAGAGFSIEKQQQPIAKLSAGQKARLGLLALRLSEPNFYLMDEPTNHVDIPGREQLEAEILSSDATSIVVSHDRSFVKTIGTRFLVIEGTKLKEVDSPEVFYKAMGADAPPR</sequence>
<dbReference type="Gene3D" id="3.40.50.300">
    <property type="entry name" value="P-loop containing nucleotide triphosphate hydrolases"/>
    <property type="match status" value="2"/>
</dbReference>
<evidence type="ECO:0000313" key="8">
    <source>
        <dbReference type="Proteomes" id="UP000599312"/>
    </source>
</evidence>
<dbReference type="EMBL" id="JADQDO010000002">
    <property type="protein sequence ID" value="MBF9233079.1"/>
    <property type="molecule type" value="Genomic_DNA"/>
</dbReference>
<dbReference type="Pfam" id="PF00005">
    <property type="entry name" value="ABC_tran"/>
    <property type="match status" value="2"/>
</dbReference>
<dbReference type="SUPFAM" id="SSF52540">
    <property type="entry name" value="P-loop containing nucleoside triphosphate hydrolases"/>
    <property type="match status" value="2"/>
</dbReference>
<evidence type="ECO:0000256" key="2">
    <source>
        <dbReference type="ARBA" id="ARBA00022737"/>
    </source>
</evidence>
<reference evidence="7" key="1">
    <citation type="submission" date="2020-11" db="EMBL/GenBank/DDBJ databases">
        <authorList>
            <person name="Kim M.K."/>
        </authorList>
    </citation>
    <scope>NUCLEOTIDE SEQUENCE</scope>
    <source>
        <strain evidence="7">BT350</strain>
    </source>
</reference>
<dbReference type="SMART" id="SM00382">
    <property type="entry name" value="AAA"/>
    <property type="match status" value="2"/>
</dbReference>
<accession>A0A931BP47</accession>
<dbReference type="AlphaFoldDB" id="A0A931BP47"/>
<evidence type="ECO:0000313" key="7">
    <source>
        <dbReference type="EMBL" id="MBF9233079.1"/>
    </source>
</evidence>
<dbReference type="RefSeq" id="WP_196271055.1">
    <property type="nucleotide sequence ID" value="NZ_JADQDO010000002.1"/>
</dbReference>
<dbReference type="InterPro" id="IPR027417">
    <property type="entry name" value="P-loop_NTPase"/>
</dbReference>
<dbReference type="GO" id="GO:0016887">
    <property type="term" value="F:ATP hydrolysis activity"/>
    <property type="evidence" value="ECO:0007669"/>
    <property type="project" value="InterPro"/>
</dbReference>
<keyword evidence="3" id="KW-0547">Nucleotide-binding</keyword>
<organism evidence="7 8">
    <name type="scientific">Microvirga alba</name>
    <dbReference type="NCBI Taxonomy" id="2791025"/>
    <lineage>
        <taxon>Bacteria</taxon>
        <taxon>Pseudomonadati</taxon>
        <taxon>Pseudomonadota</taxon>
        <taxon>Alphaproteobacteria</taxon>
        <taxon>Hyphomicrobiales</taxon>
        <taxon>Methylobacteriaceae</taxon>
        <taxon>Microvirga</taxon>
    </lineage>
</organism>
<gene>
    <name evidence="7" type="ORF">I2H38_06765</name>
</gene>
<feature type="domain" description="ABC transporter" evidence="6">
    <location>
        <begin position="1"/>
        <end position="222"/>
    </location>
</feature>
<keyword evidence="8" id="KW-1185">Reference proteome</keyword>
<dbReference type="InterPro" id="IPR050611">
    <property type="entry name" value="ABCF"/>
</dbReference>
<comment type="caution">
    <text evidence="7">The sequence shown here is derived from an EMBL/GenBank/DDBJ whole genome shotgun (WGS) entry which is preliminary data.</text>
</comment>
<dbReference type="PROSITE" id="PS50893">
    <property type="entry name" value="ABC_TRANSPORTER_2"/>
    <property type="match status" value="2"/>
</dbReference>
<keyword evidence="4 7" id="KW-0067">ATP-binding</keyword>
<evidence type="ECO:0000256" key="4">
    <source>
        <dbReference type="ARBA" id="ARBA00022840"/>
    </source>
</evidence>
<evidence type="ECO:0000259" key="6">
    <source>
        <dbReference type="PROSITE" id="PS50893"/>
    </source>
</evidence>
<dbReference type="InterPro" id="IPR003439">
    <property type="entry name" value="ABC_transporter-like_ATP-bd"/>
</dbReference>